<dbReference type="EMBL" id="JAOPGA020000194">
    <property type="protein sequence ID" value="KAL0477579.1"/>
    <property type="molecule type" value="Genomic_DNA"/>
</dbReference>
<accession>A0AAW2YKN2</accession>
<comment type="caution">
    <text evidence="2">The sequence shown here is derived from an EMBL/GenBank/DDBJ whole genome shotgun (WGS) entry which is preliminary data.</text>
</comment>
<evidence type="ECO:0000256" key="1">
    <source>
        <dbReference type="SAM" id="Phobius"/>
    </source>
</evidence>
<keyword evidence="1" id="KW-0472">Membrane</keyword>
<gene>
    <name evidence="2" type="ORF">AKO1_015425</name>
</gene>
<dbReference type="Proteomes" id="UP001431209">
    <property type="component" value="Unassembled WGS sequence"/>
</dbReference>
<dbReference type="PANTHER" id="PTHR31965">
    <property type="entry name" value="TRANSMEMBRANE PROTEIN 42"/>
    <property type="match status" value="1"/>
</dbReference>
<name>A0AAW2YKN2_9EUKA</name>
<evidence type="ECO:0000313" key="2">
    <source>
        <dbReference type="EMBL" id="KAL0477579.1"/>
    </source>
</evidence>
<feature type="transmembrane region" description="Helical" evidence="1">
    <location>
        <begin position="92"/>
        <end position="111"/>
    </location>
</feature>
<feature type="transmembrane region" description="Helical" evidence="1">
    <location>
        <begin position="59"/>
        <end position="80"/>
    </location>
</feature>
<organism evidence="2 3">
    <name type="scientific">Acrasis kona</name>
    <dbReference type="NCBI Taxonomy" id="1008807"/>
    <lineage>
        <taxon>Eukaryota</taxon>
        <taxon>Discoba</taxon>
        <taxon>Heterolobosea</taxon>
        <taxon>Tetramitia</taxon>
        <taxon>Eutetramitia</taxon>
        <taxon>Acrasidae</taxon>
        <taxon>Acrasis</taxon>
    </lineage>
</organism>
<keyword evidence="3" id="KW-1185">Reference proteome</keyword>
<reference evidence="2 3" key="1">
    <citation type="submission" date="2024-03" db="EMBL/GenBank/DDBJ databases">
        <title>The Acrasis kona genome and developmental transcriptomes reveal deep origins of eukaryotic multicellular pathways.</title>
        <authorList>
            <person name="Sheikh S."/>
            <person name="Fu C.-J."/>
            <person name="Brown M.W."/>
            <person name="Baldauf S.L."/>
        </authorList>
    </citation>
    <scope>NUCLEOTIDE SEQUENCE [LARGE SCALE GENOMIC DNA]</scope>
    <source>
        <strain evidence="2 3">ATCC MYA-3509</strain>
    </source>
</reference>
<evidence type="ECO:0008006" key="4">
    <source>
        <dbReference type="Google" id="ProtNLM"/>
    </source>
</evidence>
<dbReference type="Gene3D" id="1.10.3730.20">
    <property type="match status" value="1"/>
</dbReference>
<dbReference type="PROSITE" id="PS51257">
    <property type="entry name" value="PROKAR_LIPOPROTEIN"/>
    <property type="match status" value="1"/>
</dbReference>
<sequence length="149" mass="16151">MASQFKGVQNAVCAGICACLSSVAGKLMFTGEQEKSPVGLLCDQLSTTLPLSGEQLYQIFRLLSFVLNIILTVFMMGFSAQAMLHLSTLTATVINVSANFVLTAALGWLIFNEHLSMQWMIGAQIIMLGVFLIIRGESGDNQTQKKKSV</sequence>
<evidence type="ECO:0000313" key="3">
    <source>
        <dbReference type="Proteomes" id="UP001431209"/>
    </source>
</evidence>
<dbReference type="PANTHER" id="PTHR31965:SF1">
    <property type="entry name" value="TRANSMEMBRANE PROTEIN 42"/>
    <property type="match status" value="1"/>
</dbReference>
<dbReference type="AlphaFoldDB" id="A0AAW2YKN2"/>
<dbReference type="InterPro" id="IPR037185">
    <property type="entry name" value="EmrE-like"/>
</dbReference>
<dbReference type="InterPro" id="IPR039632">
    <property type="entry name" value="TMEM42"/>
</dbReference>
<keyword evidence="1" id="KW-0812">Transmembrane</keyword>
<proteinExistence type="predicted"/>
<keyword evidence="1" id="KW-1133">Transmembrane helix</keyword>
<dbReference type="SUPFAM" id="SSF103481">
    <property type="entry name" value="Multidrug resistance efflux transporter EmrE"/>
    <property type="match status" value="1"/>
</dbReference>
<protein>
    <recommendedName>
        <fullName evidence="4">Transmembrane protein 42</fullName>
    </recommendedName>
</protein>